<keyword evidence="1" id="KW-0677">Repeat</keyword>
<name>A0AAW0M639_QUESU</name>
<keyword evidence="4" id="KW-1185">Reference proteome</keyword>
<organism evidence="3 4">
    <name type="scientific">Quercus suber</name>
    <name type="common">Cork oak</name>
    <dbReference type="NCBI Taxonomy" id="58331"/>
    <lineage>
        <taxon>Eukaryota</taxon>
        <taxon>Viridiplantae</taxon>
        <taxon>Streptophyta</taxon>
        <taxon>Embryophyta</taxon>
        <taxon>Tracheophyta</taxon>
        <taxon>Spermatophyta</taxon>
        <taxon>Magnoliopsida</taxon>
        <taxon>eudicotyledons</taxon>
        <taxon>Gunneridae</taxon>
        <taxon>Pentapetalae</taxon>
        <taxon>rosids</taxon>
        <taxon>fabids</taxon>
        <taxon>Fagales</taxon>
        <taxon>Fagaceae</taxon>
        <taxon>Quercus</taxon>
    </lineage>
</organism>
<dbReference type="InterPro" id="IPR046349">
    <property type="entry name" value="C1-like_sf"/>
</dbReference>
<dbReference type="InterPro" id="IPR004146">
    <property type="entry name" value="DC1"/>
</dbReference>
<dbReference type="EMBL" id="PKMF04000015">
    <property type="protein sequence ID" value="KAK7859070.1"/>
    <property type="molecule type" value="Genomic_DNA"/>
</dbReference>
<dbReference type="Proteomes" id="UP000237347">
    <property type="component" value="Unassembled WGS sequence"/>
</dbReference>
<evidence type="ECO:0000313" key="3">
    <source>
        <dbReference type="EMBL" id="KAK7859070.1"/>
    </source>
</evidence>
<dbReference type="AlphaFoldDB" id="A0AAW0M639"/>
<accession>A0AAW0M639</accession>
<protein>
    <recommendedName>
        <fullName evidence="2">DC1 domain-containing protein</fullName>
    </recommendedName>
</protein>
<reference evidence="3 4" key="1">
    <citation type="journal article" date="2018" name="Sci. Data">
        <title>The draft genome sequence of cork oak.</title>
        <authorList>
            <person name="Ramos A.M."/>
            <person name="Usie A."/>
            <person name="Barbosa P."/>
            <person name="Barros P.M."/>
            <person name="Capote T."/>
            <person name="Chaves I."/>
            <person name="Simoes F."/>
            <person name="Abreu I."/>
            <person name="Carrasquinho I."/>
            <person name="Faro C."/>
            <person name="Guimaraes J.B."/>
            <person name="Mendonca D."/>
            <person name="Nobrega F."/>
            <person name="Rodrigues L."/>
            <person name="Saibo N.J.M."/>
            <person name="Varela M.C."/>
            <person name="Egas C."/>
            <person name="Matos J."/>
            <person name="Miguel C.M."/>
            <person name="Oliveira M.M."/>
            <person name="Ricardo C.P."/>
            <person name="Goncalves S."/>
        </authorList>
    </citation>
    <scope>NUCLEOTIDE SEQUENCE [LARGE SCALE GENOMIC DNA]</scope>
    <source>
        <strain evidence="4">cv. HL8</strain>
    </source>
</reference>
<evidence type="ECO:0000313" key="4">
    <source>
        <dbReference type="Proteomes" id="UP000237347"/>
    </source>
</evidence>
<dbReference type="PANTHER" id="PTHR32410">
    <property type="entry name" value="CYSTEINE/HISTIDINE-RICH C1 DOMAIN FAMILY PROTEIN"/>
    <property type="match status" value="1"/>
</dbReference>
<dbReference type="SUPFAM" id="SSF57889">
    <property type="entry name" value="Cysteine-rich domain"/>
    <property type="match status" value="2"/>
</dbReference>
<dbReference type="PANTHER" id="PTHR32410:SF163">
    <property type="entry name" value="DC1 DOMAIN-CONTAINING PROTEIN"/>
    <property type="match status" value="1"/>
</dbReference>
<proteinExistence type="predicted"/>
<gene>
    <name evidence="3" type="ORF">CFP56_008657</name>
</gene>
<feature type="domain" description="DC1" evidence="2">
    <location>
        <begin position="100"/>
        <end position="148"/>
    </location>
</feature>
<sequence>MFWCSACSFLGFPSSPDLLCNGFSYNCKTCDIDLDVQCSLTLDILTHKGHQHRLILSSTNYLQSYSSCGSKSNQVFRCFSCEFALDYKCATLSQTTRYKQHEHSFTLSYTIEHDFGEYYCNICEEERNPNHWFYFCVDCTYPAHPKCILEKYPNFKFGGAYTFGCHQHPLTFIEETEDAPPYHICSRPCKELIYQCVPWLSTSELEHSPAAEDVTIVGLLVVFQFEMHPANLTKGLIDLKSQVESIIYNQCFIRAVHNFSSLMEAESPTSLWICDGLWLICFGWVHLGVLNNI</sequence>
<evidence type="ECO:0000259" key="2">
    <source>
        <dbReference type="Pfam" id="PF03107"/>
    </source>
</evidence>
<evidence type="ECO:0000256" key="1">
    <source>
        <dbReference type="ARBA" id="ARBA00022737"/>
    </source>
</evidence>
<dbReference type="InterPro" id="IPR053192">
    <property type="entry name" value="Vacuole_Formation_Reg"/>
</dbReference>
<dbReference type="Pfam" id="PF03107">
    <property type="entry name" value="C1_2"/>
    <property type="match status" value="1"/>
</dbReference>
<comment type="caution">
    <text evidence="3">The sequence shown here is derived from an EMBL/GenBank/DDBJ whole genome shotgun (WGS) entry which is preliminary data.</text>
</comment>